<accession>A0A4Z0NYA1</accession>
<dbReference type="RefSeq" id="WP_135437104.1">
    <property type="nucleotide sequence ID" value="NZ_SRLA01000009.1"/>
</dbReference>
<dbReference type="Proteomes" id="UP000298337">
    <property type="component" value="Unassembled WGS sequence"/>
</dbReference>
<protein>
    <submittedName>
        <fullName evidence="1">Uncharacterized protein</fullName>
    </submittedName>
</protein>
<dbReference type="AlphaFoldDB" id="A0A4Z0NYA1"/>
<dbReference type="OrthoDB" id="874386at2"/>
<comment type="caution">
    <text evidence="1">The sequence shown here is derived from an EMBL/GenBank/DDBJ whole genome shotgun (WGS) entry which is preliminary data.</text>
</comment>
<evidence type="ECO:0000313" key="1">
    <source>
        <dbReference type="EMBL" id="TGE03340.1"/>
    </source>
</evidence>
<organism evidence="1 2">
    <name type="scientific">Hymenobacter fodinae</name>
    <dbReference type="NCBI Taxonomy" id="2510796"/>
    <lineage>
        <taxon>Bacteria</taxon>
        <taxon>Pseudomonadati</taxon>
        <taxon>Bacteroidota</taxon>
        <taxon>Cytophagia</taxon>
        <taxon>Cytophagales</taxon>
        <taxon>Hymenobacteraceae</taxon>
        <taxon>Hymenobacter</taxon>
    </lineage>
</organism>
<keyword evidence="2" id="KW-1185">Reference proteome</keyword>
<proteinExistence type="predicted"/>
<name>A0A4Z0NYA1_9BACT</name>
<reference evidence="1 2" key="1">
    <citation type="submission" date="2019-04" db="EMBL/GenBank/DDBJ databases">
        <authorList>
            <person name="Feng G."/>
            <person name="Zhang J."/>
            <person name="Zhu H."/>
        </authorList>
    </citation>
    <scope>NUCLEOTIDE SEQUENCE [LARGE SCALE GENOMIC DNA]</scope>
    <source>
        <strain evidence="1 2">92R-1</strain>
    </source>
</reference>
<dbReference type="EMBL" id="SRLA01000009">
    <property type="protein sequence ID" value="TGE03340.1"/>
    <property type="molecule type" value="Genomic_DNA"/>
</dbReference>
<evidence type="ECO:0000313" key="2">
    <source>
        <dbReference type="Proteomes" id="UP000298337"/>
    </source>
</evidence>
<sequence>MSKISRLEAVHTHLTIRLHYYITRLLRLDQYEFTTDIFDNYTKSVGQGTIMQAEIDDHCDSLRHIEDACHHGLAGTSPEGFEEYGYEWHEDVQEPEGPYDPYVDILGYLTGGGNISCLTLSPALLRFIELLPEVAAEIAERDVEAKDGVLLYVEDDGTSRPMTRGELLRKGNRAVLNAVEESLFATTYATDMLRVQELASTRGDLQQILDLLEQD</sequence>
<gene>
    <name evidence="1" type="ORF">EU556_25835</name>
</gene>